<feature type="transmembrane region" description="Helical" evidence="6">
    <location>
        <begin position="162"/>
        <end position="186"/>
    </location>
</feature>
<sequence length="234" mass="25699">MIPTTNKERIRLALAVSLILALATAGVWLAVSGHLQLWLDWLKQLFESKERLRDYVQSWGAWAPVAFLSMQVLQVLIAPIPGEISGIAGGFIFGAWKATLFSIVGLTLGSAIAFLAARVIGQPLVKLVVSQETMAKFYSWTHGSRTLVLLVLFLFPGFPKDLLSYFLGLTPMRFITFVGICFLGRLPGTLLLGVGGAAIYKENWPVLGIVSAIAIVLGLLVYWQRNAIGKWLER</sequence>
<accession>I4C382</accession>
<comment type="subcellular location">
    <subcellularLocation>
        <location evidence="1 6">Cell membrane</location>
        <topology evidence="1 6">Multi-pass membrane protein</topology>
    </subcellularLocation>
</comment>
<dbReference type="AlphaFoldDB" id="I4C382"/>
<dbReference type="InterPro" id="IPR032816">
    <property type="entry name" value="VTT_dom"/>
</dbReference>
<dbReference type="eggNOG" id="COG0398">
    <property type="taxonomic scope" value="Bacteria"/>
</dbReference>
<gene>
    <name evidence="8" type="ordered locus">Desti_1310</name>
</gene>
<dbReference type="STRING" id="706587.Desti_1310"/>
<comment type="similarity">
    <text evidence="6">Belongs to the TVP38/TMEM64 family.</text>
</comment>
<feature type="transmembrane region" description="Helical" evidence="6">
    <location>
        <begin position="90"/>
        <end position="117"/>
    </location>
</feature>
<dbReference type="Pfam" id="PF09335">
    <property type="entry name" value="VTT_dom"/>
    <property type="match status" value="1"/>
</dbReference>
<keyword evidence="2 6" id="KW-1003">Cell membrane</keyword>
<dbReference type="PANTHER" id="PTHR12677">
    <property type="entry name" value="GOLGI APPARATUS MEMBRANE PROTEIN TVP38-RELATED"/>
    <property type="match status" value="1"/>
</dbReference>
<feature type="domain" description="VTT" evidence="7">
    <location>
        <begin position="80"/>
        <end position="196"/>
    </location>
</feature>
<dbReference type="HOGENOM" id="CLU_038944_5_1_7"/>
<dbReference type="KEGG" id="dti:Desti_1310"/>
<dbReference type="OrthoDB" id="9812980at2"/>
<evidence type="ECO:0000256" key="3">
    <source>
        <dbReference type="ARBA" id="ARBA00022692"/>
    </source>
</evidence>
<evidence type="ECO:0000256" key="2">
    <source>
        <dbReference type="ARBA" id="ARBA00022475"/>
    </source>
</evidence>
<dbReference type="Proteomes" id="UP000006055">
    <property type="component" value="Chromosome"/>
</dbReference>
<evidence type="ECO:0000256" key="5">
    <source>
        <dbReference type="ARBA" id="ARBA00023136"/>
    </source>
</evidence>
<dbReference type="GO" id="GO:0005886">
    <property type="term" value="C:plasma membrane"/>
    <property type="evidence" value="ECO:0007669"/>
    <property type="project" value="UniProtKB-SubCell"/>
</dbReference>
<evidence type="ECO:0000259" key="7">
    <source>
        <dbReference type="Pfam" id="PF09335"/>
    </source>
</evidence>
<organism evidence="8 9">
    <name type="scientific">Desulfomonile tiedjei (strain ATCC 49306 / DSM 6799 / DCB-1)</name>
    <dbReference type="NCBI Taxonomy" id="706587"/>
    <lineage>
        <taxon>Bacteria</taxon>
        <taxon>Pseudomonadati</taxon>
        <taxon>Thermodesulfobacteriota</taxon>
        <taxon>Desulfomonilia</taxon>
        <taxon>Desulfomonilales</taxon>
        <taxon>Desulfomonilaceae</taxon>
        <taxon>Desulfomonile</taxon>
    </lineage>
</organism>
<evidence type="ECO:0000256" key="1">
    <source>
        <dbReference type="ARBA" id="ARBA00004651"/>
    </source>
</evidence>
<dbReference type="RefSeq" id="WP_014809174.1">
    <property type="nucleotide sequence ID" value="NC_018025.1"/>
</dbReference>
<evidence type="ECO:0000313" key="9">
    <source>
        <dbReference type="Proteomes" id="UP000006055"/>
    </source>
</evidence>
<keyword evidence="4 6" id="KW-1133">Transmembrane helix</keyword>
<keyword evidence="5 6" id="KW-0472">Membrane</keyword>
<name>I4C382_DESTA</name>
<protein>
    <recommendedName>
        <fullName evidence="6">TVP38/TMEM64 family membrane protein</fullName>
    </recommendedName>
</protein>
<keyword evidence="9" id="KW-1185">Reference proteome</keyword>
<dbReference type="PANTHER" id="PTHR12677:SF59">
    <property type="entry name" value="GOLGI APPARATUS MEMBRANE PROTEIN TVP38-RELATED"/>
    <property type="match status" value="1"/>
</dbReference>
<feature type="transmembrane region" description="Helical" evidence="6">
    <location>
        <begin position="206"/>
        <end position="224"/>
    </location>
</feature>
<evidence type="ECO:0000256" key="6">
    <source>
        <dbReference type="RuleBase" id="RU366058"/>
    </source>
</evidence>
<proteinExistence type="inferred from homology"/>
<keyword evidence="3 6" id="KW-0812">Transmembrane</keyword>
<evidence type="ECO:0000313" key="8">
    <source>
        <dbReference type="EMBL" id="AFM24023.1"/>
    </source>
</evidence>
<dbReference type="EMBL" id="CP003360">
    <property type="protein sequence ID" value="AFM24023.1"/>
    <property type="molecule type" value="Genomic_DNA"/>
</dbReference>
<dbReference type="InterPro" id="IPR015414">
    <property type="entry name" value="TMEM64"/>
</dbReference>
<reference evidence="9" key="1">
    <citation type="submission" date="2012-06" db="EMBL/GenBank/DDBJ databases">
        <title>Complete sequence of chromosome of Desulfomonile tiedjei DSM 6799.</title>
        <authorList>
            <person name="Lucas S."/>
            <person name="Copeland A."/>
            <person name="Lapidus A."/>
            <person name="Glavina del Rio T."/>
            <person name="Dalin E."/>
            <person name="Tice H."/>
            <person name="Bruce D."/>
            <person name="Goodwin L."/>
            <person name="Pitluck S."/>
            <person name="Peters L."/>
            <person name="Ovchinnikova G."/>
            <person name="Zeytun A."/>
            <person name="Lu M."/>
            <person name="Kyrpides N."/>
            <person name="Mavromatis K."/>
            <person name="Ivanova N."/>
            <person name="Brettin T."/>
            <person name="Detter J.C."/>
            <person name="Han C."/>
            <person name="Larimer F."/>
            <person name="Land M."/>
            <person name="Hauser L."/>
            <person name="Markowitz V."/>
            <person name="Cheng J.-F."/>
            <person name="Hugenholtz P."/>
            <person name="Woyke T."/>
            <person name="Wu D."/>
            <person name="Spring S."/>
            <person name="Schroeder M."/>
            <person name="Brambilla E."/>
            <person name="Klenk H.-P."/>
            <person name="Eisen J.A."/>
        </authorList>
    </citation>
    <scope>NUCLEOTIDE SEQUENCE [LARGE SCALE GENOMIC DNA]</scope>
    <source>
        <strain evidence="9">ATCC 49306 / DSM 6799 / DCB-1</strain>
    </source>
</reference>
<evidence type="ECO:0000256" key="4">
    <source>
        <dbReference type="ARBA" id="ARBA00022989"/>
    </source>
</evidence>
<comment type="caution">
    <text evidence="6">Lacks conserved residue(s) required for the propagation of feature annotation.</text>
</comment>
<feature type="transmembrane region" description="Helical" evidence="6">
    <location>
        <begin position="12"/>
        <end position="39"/>
    </location>
</feature>